<name>A0AA39LQJ1_9BILA</name>
<keyword evidence="10" id="KW-0498">Mitosis</keyword>
<feature type="compositionally biased region" description="Basic and acidic residues" evidence="21">
    <location>
        <begin position="1298"/>
        <end position="1308"/>
    </location>
</feature>
<dbReference type="CDD" id="cd03481">
    <property type="entry name" value="TopoIIA_Trans_ScTopoIIA"/>
    <property type="match status" value="1"/>
</dbReference>
<dbReference type="PROSITE" id="PS50880">
    <property type="entry name" value="TOPRIM"/>
    <property type="match status" value="1"/>
</dbReference>
<comment type="cofactor">
    <cofactor evidence="4">
        <name>Mg(2+)</name>
        <dbReference type="ChEBI" id="CHEBI:18420"/>
    </cofactor>
</comment>
<keyword evidence="8" id="KW-0479">Metal-binding</keyword>
<dbReference type="InterPro" id="IPR002205">
    <property type="entry name" value="Topo_IIA_dom_A"/>
</dbReference>
<feature type="compositionally biased region" description="Acidic residues" evidence="21">
    <location>
        <begin position="1085"/>
        <end position="1098"/>
    </location>
</feature>
<dbReference type="Gene3D" id="3.30.1360.40">
    <property type="match status" value="1"/>
</dbReference>
<dbReference type="InterPro" id="IPR014721">
    <property type="entry name" value="Ribsml_uS5_D2-typ_fold_subgr"/>
</dbReference>
<comment type="cofactor">
    <cofactor evidence="3">
        <name>Mn(2+)</name>
        <dbReference type="ChEBI" id="CHEBI:29035"/>
    </cofactor>
</comment>
<feature type="region of interest" description="Disordered" evidence="21">
    <location>
        <begin position="1071"/>
        <end position="1103"/>
    </location>
</feature>
<comment type="subcellular location">
    <subcellularLocation>
        <location evidence="5">Nucleus</location>
    </subcellularLocation>
</comment>
<dbReference type="InterPro" id="IPR003594">
    <property type="entry name" value="HATPase_dom"/>
</dbReference>
<evidence type="ECO:0000259" key="23">
    <source>
        <dbReference type="PROSITE" id="PS52040"/>
    </source>
</evidence>
<evidence type="ECO:0000256" key="15">
    <source>
        <dbReference type="ARBA" id="ARBA00023235"/>
    </source>
</evidence>
<comment type="cofactor">
    <cofactor evidence="2">
        <name>Ca(2+)</name>
        <dbReference type="ChEBI" id="CHEBI:29108"/>
    </cofactor>
</comment>
<dbReference type="Gene3D" id="3.90.199.10">
    <property type="entry name" value="Topoisomerase II, domain 5"/>
    <property type="match status" value="1"/>
</dbReference>
<evidence type="ECO:0000256" key="19">
    <source>
        <dbReference type="RuleBase" id="RU362094"/>
    </source>
</evidence>
<dbReference type="InterPro" id="IPR001241">
    <property type="entry name" value="Topo_IIA"/>
</dbReference>
<dbReference type="GO" id="GO:0046872">
    <property type="term" value="F:metal ion binding"/>
    <property type="evidence" value="ECO:0007669"/>
    <property type="project" value="UniProtKB-KW"/>
</dbReference>
<dbReference type="GO" id="GO:0003918">
    <property type="term" value="F:DNA topoisomerase type II (double strand cut, ATP-hydrolyzing) activity"/>
    <property type="evidence" value="ECO:0007669"/>
    <property type="project" value="UniProtKB-UniRule"/>
</dbReference>
<dbReference type="InterPro" id="IPR013758">
    <property type="entry name" value="Topo_IIA_A/C_ab"/>
</dbReference>
<dbReference type="Pfam" id="PF00521">
    <property type="entry name" value="DNA_topoisoIV"/>
    <property type="match status" value="1"/>
</dbReference>
<dbReference type="CDD" id="cd00187">
    <property type="entry name" value="TOP4c"/>
    <property type="match status" value="1"/>
</dbReference>
<evidence type="ECO:0000259" key="22">
    <source>
        <dbReference type="PROSITE" id="PS50880"/>
    </source>
</evidence>
<keyword evidence="7" id="KW-0132">Cell division</keyword>
<evidence type="ECO:0000256" key="9">
    <source>
        <dbReference type="ARBA" id="ARBA00022741"/>
    </source>
</evidence>
<dbReference type="EC" id="5.6.2.2" evidence="19"/>
<dbReference type="SUPFAM" id="SSF55874">
    <property type="entry name" value="ATPase domain of HSP90 chaperone/DNA topoisomerase II/histidine kinase"/>
    <property type="match status" value="1"/>
</dbReference>
<dbReference type="FunFam" id="3.40.50.670:FF:000001">
    <property type="entry name" value="DNA topoisomerase 2"/>
    <property type="match status" value="1"/>
</dbReference>
<evidence type="ECO:0000256" key="10">
    <source>
        <dbReference type="ARBA" id="ARBA00022776"/>
    </source>
</evidence>
<comment type="catalytic activity">
    <reaction evidence="1 18 19">
        <text>ATP-dependent breakage, passage and rejoining of double-stranded DNA.</text>
        <dbReference type="EC" id="5.6.2.2"/>
    </reaction>
</comment>
<organism evidence="24 25">
    <name type="scientific">Steinernema hermaphroditum</name>
    <dbReference type="NCBI Taxonomy" id="289476"/>
    <lineage>
        <taxon>Eukaryota</taxon>
        <taxon>Metazoa</taxon>
        <taxon>Ecdysozoa</taxon>
        <taxon>Nematoda</taxon>
        <taxon>Chromadorea</taxon>
        <taxon>Rhabditida</taxon>
        <taxon>Tylenchina</taxon>
        <taxon>Panagrolaimomorpha</taxon>
        <taxon>Strongyloidoidea</taxon>
        <taxon>Steinernematidae</taxon>
        <taxon>Steinernema</taxon>
    </lineage>
</organism>
<evidence type="ECO:0000256" key="11">
    <source>
        <dbReference type="ARBA" id="ARBA00022840"/>
    </source>
</evidence>
<dbReference type="InterPro" id="IPR031660">
    <property type="entry name" value="TOPRIM_C"/>
</dbReference>
<feature type="compositionally biased region" description="Acidic residues" evidence="21">
    <location>
        <begin position="1319"/>
        <end position="1331"/>
    </location>
</feature>
<dbReference type="GO" id="GO:0003677">
    <property type="term" value="F:DNA binding"/>
    <property type="evidence" value="ECO:0007669"/>
    <property type="project" value="UniProtKB-UniRule"/>
</dbReference>
<dbReference type="InterPro" id="IPR013760">
    <property type="entry name" value="Topo_IIA-like_dom_sf"/>
</dbReference>
<keyword evidence="12" id="KW-0460">Magnesium</keyword>
<evidence type="ECO:0000256" key="7">
    <source>
        <dbReference type="ARBA" id="ARBA00022618"/>
    </source>
</evidence>
<feature type="coiled-coil region" evidence="20">
    <location>
        <begin position="1120"/>
        <end position="1147"/>
    </location>
</feature>
<evidence type="ECO:0000256" key="21">
    <source>
        <dbReference type="SAM" id="MobiDB-lite"/>
    </source>
</evidence>
<dbReference type="SMART" id="SM00434">
    <property type="entry name" value="TOP4c"/>
    <property type="match status" value="1"/>
</dbReference>
<dbReference type="PRINTS" id="PR01158">
    <property type="entry name" value="TOPISMRASEII"/>
</dbReference>
<dbReference type="PROSITE" id="PS00177">
    <property type="entry name" value="TOPOISOMERASE_II"/>
    <property type="match status" value="1"/>
</dbReference>
<evidence type="ECO:0000256" key="20">
    <source>
        <dbReference type="SAM" id="Coils"/>
    </source>
</evidence>
<dbReference type="GO" id="GO:0005634">
    <property type="term" value="C:nucleus"/>
    <property type="evidence" value="ECO:0007669"/>
    <property type="project" value="UniProtKB-SubCell"/>
</dbReference>
<proteinExistence type="inferred from homology"/>
<evidence type="ECO:0000256" key="5">
    <source>
        <dbReference type="ARBA" id="ARBA00004123"/>
    </source>
</evidence>
<evidence type="ECO:0000256" key="16">
    <source>
        <dbReference type="ARBA" id="ARBA00023242"/>
    </source>
</evidence>
<feature type="compositionally biased region" description="Low complexity" evidence="21">
    <location>
        <begin position="1342"/>
        <end position="1354"/>
    </location>
</feature>
<evidence type="ECO:0000256" key="13">
    <source>
        <dbReference type="ARBA" id="ARBA00023029"/>
    </source>
</evidence>
<evidence type="ECO:0000256" key="6">
    <source>
        <dbReference type="ARBA" id="ARBA00011080"/>
    </source>
</evidence>
<evidence type="ECO:0000256" key="18">
    <source>
        <dbReference type="PROSITE-ProRule" id="PRU01384"/>
    </source>
</evidence>
<dbReference type="GO" id="GO:0005524">
    <property type="term" value="F:ATP binding"/>
    <property type="evidence" value="ECO:0007669"/>
    <property type="project" value="UniProtKB-UniRule"/>
</dbReference>
<dbReference type="Proteomes" id="UP001175271">
    <property type="component" value="Unassembled WGS sequence"/>
</dbReference>
<dbReference type="InterPro" id="IPR013757">
    <property type="entry name" value="Topo_IIA_A_a_sf"/>
</dbReference>
<dbReference type="FunFam" id="3.30.1360.40:FF:000003">
    <property type="entry name" value="DNA topoisomerase 2"/>
    <property type="match status" value="1"/>
</dbReference>
<feature type="active site" description="O-(5'-phospho-DNA)-tyrosine intermediate" evidence="18">
    <location>
        <position position="783"/>
    </location>
</feature>
<dbReference type="Gene3D" id="3.30.565.10">
    <property type="entry name" value="Histidine kinase-like ATPase, C-terminal domain"/>
    <property type="match status" value="1"/>
</dbReference>
<dbReference type="SUPFAM" id="SSF56719">
    <property type="entry name" value="Type II DNA topoisomerase"/>
    <property type="match status" value="1"/>
</dbReference>
<accession>A0AA39LQJ1</accession>
<dbReference type="PRINTS" id="PR00418">
    <property type="entry name" value="TPI2FAMILY"/>
</dbReference>
<dbReference type="Gene3D" id="3.40.50.670">
    <property type="match status" value="1"/>
</dbReference>
<feature type="compositionally biased region" description="Basic and acidic residues" evidence="21">
    <location>
        <begin position="1223"/>
        <end position="1259"/>
    </location>
</feature>
<dbReference type="InterPro" id="IPR001154">
    <property type="entry name" value="TopoII_euk"/>
</dbReference>
<dbReference type="InterPro" id="IPR034157">
    <property type="entry name" value="TOPRIM_TopoII"/>
</dbReference>
<gene>
    <name evidence="24" type="ORF">QR680_018303</name>
</gene>
<dbReference type="FunFam" id="3.90.199.10:FF:000002">
    <property type="entry name" value="DNA topoisomerase 2"/>
    <property type="match status" value="1"/>
</dbReference>
<dbReference type="Gene3D" id="3.30.1490.30">
    <property type="match status" value="1"/>
</dbReference>
<evidence type="ECO:0000256" key="3">
    <source>
        <dbReference type="ARBA" id="ARBA00001936"/>
    </source>
</evidence>
<dbReference type="InterPro" id="IPR013759">
    <property type="entry name" value="Topo_IIA_B_C"/>
</dbReference>
<dbReference type="FunFam" id="1.10.268.10:FF:000002">
    <property type="entry name" value="DNA topoisomerase 2"/>
    <property type="match status" value="1"/>
</dbReference>
<dbReference type="Pfam" id="PF00204">
    <property type="entry name" value="DNA_gyraseB"/>
    <property type="match status" value="1"/>
</dbReference>
<dbReference type="Gene3D" id="1.10.268.10">
    <property type="entry name" value="Topoisomerase, domain 3"/>
    <property type="match status" value="1"/>
</dbReference>
<dbReference type="CDD" id="cd16930">
    <property type="entry name" value="HATPase_TopII-like"/>
    <property type="match status" value="1"/>
</dbReference>
<keyword evidence="9 19" id="KW-0547">Nucleotide-binding</keyword>
<keyword evidence="16" id="KW-0539">Nucleus</keyword>
<keyword evidence="20" id="KW-0175">Coiled coil</keyword>
<dbReference type="PROSITE" id="PS52040">
    <property type="entry name" value="TOPO_IIA"/>
    <property type="match status" value="1"/>
</dbReference>
<dbReference type="PANTHER" id="PTHR10169:SF62">
    <property type="entry name" value="DNA TOPOISOMERASE 2 TOP-2-RELATED"/>
    <property type="match status" value="1"/>
</dbReference>
<evidence type="ECO:0000256" key="8">
    <source>
        <dbReference type="ARBA" id="ARBA00022723"/>
    </source>
</evidence>
<dbReference type="FunFam" id="3.30.565.10:FF:000004">
    <property type="entry name" value="DNA topoisomerase 2"/>
    <property type="match status" value="1"/>
</dbReference>
<dbReference type="GO" id="GO:0051301">
    <property type="term" value="P:cell division"/>
    <property type="evidence" value="ECO:0007669"/>
    <property type="project" value="UniProtKB-KW"/>
</dbReference>
<evidence type="ECO:0000256" key="17">
    <source>
        <dbReference type="ARBA" id="ARBA00023306"/>
    </source>
</evidence>
<dbReference type="GO" id="GO:0006265">
    <property type="term" value="P:DNA topological change"/>
    <property type="evidence" value="ECO:0007669"/>
    <property type="project" value="UniProtKB-UniRule"/>
</dbReference>
<feature type="domain" description="Toprim" evidence="22">
    <location>
        <begin position="432"/>
        <end position="549"/>
    </location>
</feature>
<dbReference type="Pfam" id="PF02518">
    <property type="entry name" value="HATPase_c"/>
    <property type="match status" value="1"/>
</dbReference>
<comment type="similarity">
    <text evidence="6 19">Belongs to the type II topoisomerase family.</text>
</comment>
<feature type="domain" description="Topo IIA-type catalytic" evidence="23">
    <location>
        <begin position="693"/>
        <end position="1157"/>
    </location>
</feature>
<dbReference type="CDD" id="cd03365">
    <property type="entry name" value="TOPRIM_TopoIIA"/>
    <property type="match status" value="1"/>
</dbReference>
<evidence type="ECO:0000313" key="24">
    <source>
        <dbReference type="EMBL" id="KAK0405992.1"/>
    </source>
</evidence>
<evidence type="ECO:0000256" key="4">
    <source>
        <dbReference type="ARBA" id="ARBA00001946"/>
    </source>
</evidence>
<reference evidence="24" key="1">
    <citation type="submission" date="2023-06" db="EMBL/GenBank/DDBJ databases">
        <title>Genomic analysis of the entomopathogenic nematode Steinernema hermaphroditum.</title>
        <authorList>
            <person name="Schwarz E.M."/>
            <person name="Heppert J.K."/>
            <person name="Baniya A."/>
            <person name="Schwartz H.T."/>
            <person name="Tan C.-H."/>
            <person name="Antoshechkin I."/>
            <person name="Sternberg P.W."/>
            <person name="Goodrich-Blair H."/>
            <person name="Dillman A.R."/>
        </authorList>
    </citation>
    <scope>NUCLEOTIDE SEQUENCE</scope>
    <source>
        <strain evidence="24">PS9179</strain>
        <tissue evidence="24">Whole animal</tissue>
    </source>
</reference>
<dbReference type="GO" id="GO:0000712">
    <property type="term" value="P:resolution of meiotic recombination intermediates"/>
    <property type="evidence" value="ECO:0007669"/>
    <property type="project" value="TreeGrafter"/>
</dbReference>
<keyword evidence="14 18" id="KW-0238">DNA-binding</keyword>
<keyword evidence="17" id="KW-0131">Cell cycle</keyword>
<keyword evidence="25" id="KW-1185">Reference proteome</keyword>
<evidence type="ECO:0000256" key="1">
    <source>
        <dbReference type="ARBA" id="ARBA00000185"/>
    </source>
</evidence>
<dbReference type="InterPro" id="IPR018522">
    <property type="entry name" value="TopoIIA_CS"/>
</dbReference>
<dbReference type="Gene3D" id="3.30.230.10">
    <property type="match status" value="1"/>
</dbReference>
<evidence type="ECO:0000313" key="25">
    <source>
        <dbReference type="Proteomes" id="UP001175271"/>
    </source>
</evidence>
<dbReference type="SUPFAM" id="SSF54211">
    <property type="entry name" value="Ribosomal protein S5 domain 2-like"/>
    <property type="match status" value="1"/>
</dbReference>
<dbReference type="PANTHER" id="PTHR10169">
    <property type="entry name" value="DNA TOPOISOMERASE/GYRASE"/>
    <property type="match status" value="1"/>
</dbReference>
<keyword evidence="13 18" id="KW-0799">Topoisomerase</keyword>
<dbReference type="InterPro" id="IPR013506">
    <property type="entry name" value="Topo_IIA_bsu_dom2"/>
</dbReference>
<evidence type="ECO:0000256" key="12">
    <source>
        <dbReference type="ARBA" id="ARBA00022842"/>
    </source>
</evidence>
<dbReference type="InterPro" id="IPR006171">
    <property type="entry name" value="TOPRIM_dom"/>
</dbReference>
<dbReference type="InterPro" id="IPR020568">
    <property type="entry name" value="Ribosomal_Su5_D2-typ_SF"/>
</dbReference>
<dbReference type="EMBL" id="JAUCMV010000004">
    <property type="protein sequence ID" value="KAK0405992.1"/>
    <property type="molecule type" value="Genomic_DNA"/>
</dbReference>
<keyword evidence="15 18" id="KW-0413">Isomerase</keyword>
<dbReference type="InterPro" id="IPR036890">
    <property type="entry name" value="HATPase_C_sf"/>
</dbReference>
<dbReference type="Pfam" id="PF16898">
    <property type="entry name" value="TOPRIM_C"/>
    <property type="match status" value="1"/>
</dbReference>
<keyword evidence="11 19" id="KW-0067">ATP-binding</keyword>
<dbReference type="GO" id="GO:0000819">
    <property type="term" value="P:sister chromatid segregation"/>
    <property type="evidence" value="ECO:0007669"/>
    <property type="project" value="TreeGrafter"/>
</dbReference>
<evidence type="ECO:0000256" key="2">
    <source>
        <dbReference type="ARBA" id="ARBA00001913"/>
    </source>
</evidence>
<feature type="compositionally biased region" description="Acidic residues" evidence="21">
    <location>
        <begin position="1362"/>
        <end position="1375"/>
    </location>
</feature>
<protein>
    <recommendedName>
        <fullName evidence="19">DNA topoisomerase 2</fullName>
        <ecNumber evidence="19">5.6.2.2</ecNumber>
    </recommendedName>
</protein>
<sequence>MATIEQIYQKKSQLEHILLRPDTYIGSVEYTDKAPMWVYDVEKDAIVQREISYVPGLYKIFDEVLVNAADNKQRDSKMNLIKITIDKAKNEISVYNNGKGIPVVMHKEEQVYVPEMIFGTLLTSSNYNDDEKKVTGGRNGYGAKLCNIFSTSFTLETSTKEFKKKFKQTWINNMTKDKECVVEKADSDDYTKVTFTPDLKKFKMKELDDDIIALMSRRAFDVAGSTKGVTVFLNGKKIPVQGFEKYIKFYTKNFEDEEKENSAKVVFESAGTRWEVGLTASDRGFQQVSFVNSIATTKGGRHVDHVVDLIVAKLIETINKKLGKKSSGVKPFQVKNHLWVFVNALIENPTFDSQTKETMTLQAKNFGSKCVLSEKFYGAALKCGIVDNVMSWVRFKEQEKADKKSGKKTTKIKGVPKLEDANDAGTKNAHLCTLILTEGDSAKSLAVSGLGIVGRDRFGVFPLRGKMLNVREGSQKQINENAEINSLLKIVGLQYRKKYDSDEDMKSLRYGKVMIMADQDQDGSHIKGLVINFIHHNWPALIRRNFVEEFITPIVKATKGRQEFSFYSIPEYTEWRQNTDNWQTFRIKYYKGKFFRGFEKEAKEYFSDMVRHRIKFNYGGRDDDDAVDLAFSKKKIEERKLWLTRWMQVRKERREQGQIEDYLYDKDTRAVTFSDFINKELVLFSNTDNERSIPSLVDGLKPGQRKVMFTCFKRADKKEVKVAQLAGAVGEMSAYHHGEQSLMMTIVNLAQDYVGSNNINLLLPIGQFGTRLQGGKDSASPRYIFTQLNPVTRALFPSADDNVLRFLYEENQRIEPEWYCPIIPTVLVNGAEGIGTGWSTKVPNFNPREIVDNIRRLIRGKGLKKMVPWYKNFTGTIVKLDEQRFACSGECAVVNDETIEITELPIKTWTQNYKESVIEAYAEGKEKMPEIITDYKEYHTDQTVKFVVKMAPEKLRQAESEGLHKVFKLQNVINTTSMVLFDAAGCLRKFDTPEEICQEFFETRKNKYIERKAYLEGMLRAQSRRLTNQARFIVAKIKGEIVMENKRKAAIVEQLVRQKYDPDPVKKWKEEQKKKELEMNGEIGADSDAENEQTEEQSDEQKRLDTKLSDYDYLVGMALIKLSEEEKDKLLKESDDKMKELRDLEAKTWADLWTFDLDNFLLELEKQETKEKNDMNAAIKTAVKKFEKAAPKGRGGKGPVIDDLMEVRPNPNAVRVEPSIAALKEKYEPKVKRERKPKEEGAETKKRAKKPKDDDESKQKAPKKSKKKKDESDEESDNELILLSDDESSRAASRTSSRKGEKKAEKRAHAVKKSKATESDDENDCIVENSDEDVKSKKAKKAPAAPKAKQAPAPKKSKKTESDDEDEFIADDSDEDIKPKKGMKRKPYNVSADDEPSSRHAGRAAAQKKTLNSEMFASDSDEEDFQTKIERKKKYKKVVETEESDYEF</sequence>
<evidence type="ECO:0000256" key="14">
    <source>
        <dbReference type="ARBA" id="ARBA00023125"/>
    </source>
</evidence>
<feature type="region of interest" description="Disordered" evidence="21">
    <location>
        <begin position="1187"/>
        <end position="1425"/>
    </location>
</feature>
<dbReference type="SMART" id="SM00433">
    <property type="entry name" value="TOP2c"/>
    <property type="match status" value="1"/>
</dbReference>
<comment type="function">
    <text evidence="19">Control of topological states of DNA by transient breakage and subsequent rejoining of DNA strands. Topoisomerase II makes double-strand breaks.</text>
</comment>
<dbReference type="InterPro" id="IPR050634">
    <property type="entry name" value="DNA_Topoisomerase_II"/>
</dbReference>
<comment type="subunit">
    <text evidence="19">Homodimer.</text>
</comment>
<dbReference type="FunFam" id="3.30.230.10:FF:000008">
    <property type="entry name" value="DNA topoisomerase 2"/>
    <property type="match status" value="1"/>
</dbReference>
<comment type="caution">
    <text evidence="24">The sequence shown here is derived from an EMBL/GenBank/DDBJ whole genome shotgun (WGS) entry which is preliminary data.</text>
</comment>
<dbReference type="Pfam" id="PF01751">
    <property type="entry name" value="Toprim"/>
    <property type="match status" value="1"/>
</dbReference>